<dbReference type="EMBL" id="DS499596">
    <property type="protein sequence ID" value="EDP53264.1"/>
    <property type="molecule type" value="Genomic_DNA"/>
</dbReference>
<reference evidence="3 4" key="1">
    <citation type="journal article" date="2008" name="PLoS Genet.">
        <title>Genomic islands in the pathogenic filamentous fungus Aspergillus fumigatus.</title>
        <authorList>
            <person name="Fedorova N.D."/>
            <person name="Khaldi N."/>
            <person name="Joardar V.S."/>
            <person name="Maiti R."/>
            <person name="Amedeo P."/>
            <person name="Anderson M.J."/>
            <person name="Crabtree J."/>
            <person name="Silva J.C."/>
            <person name="Badger J.H."/>
            <person name="Albarraq A."/>
            <person name="Angiuoli S."/>
            <person name="Bussey H."/>
            <person name="Bowyer P."/>
            <person name="Cotty P.J."/>
            <person name="Dyer P.S."/>
            <person name="Egan A."/>
            <person name="Galens K."/>
            <person name="Fraser-Liggett C.M."/>
            <person name="Haas B.J."/>
            <person name="Inman J.M."/>
            <person name="Kent R."/>
            <person name="Lemieux S."/>
            <person name="Malavazi I."/>
            <person name="Orvis J."/>
            <person name="Roemer T."/>
            <person name="Ronning C.M."/>
            <person name="Sundaram J.P."/>
            <person name="Sutton G."/>
            <person name="Turner G."/>
            <person name="Venter J.C."/>
            <person name="White O.R."/>
            <person name="Whitty B.R."/>
            <person name="Youngman P."/>
            <person name="Wolfe K.H."/>
            <person name="Goldman G.H."/>
            <person name="Wortman J.R."/>
            <person name="Jiang B."/>
            <person name="Denning D.W."/>
            <person name="Nierman W.C."/>
        </authorList>
    </citation>
    <scope>NUCLEOTIDE SEQUENCE [LARGE SCALE GENOMIC DNA]</scope>
    <source>
        <strain evidence="4">CBS 144.89 / FGSC A1163 / CEA10</strain>
    </source>
</reference>
<dbReference type="HOGENOM" id="CLU_1454071_0_0_1"/>
<feature type="signal peptide" evidence="2">
    <location>
        <begin position="1"/>
        <end position="17"/>
    </location>
</feature>
<keyword evidence="4" id="KW-1185">Reference proteome</keyword>
<dbReference type="VEuPathDB" id="FungiDB:AFUB_044360"/>
<feature type="chain" id="PRO_5002760577" evidence="2">
    <location>
        <begin position="18"/>
        <end position="193"/>
    </location>
</feature>
<name>B0XZG8_ASPFC</name>
<evidence type="ECO:0000256" key="1">
    <source>
        <dbReference type="SAM" id="MobiDB-lite"/>
    </source>
</evidence>
<dbReference type="PhylomeDB" id="B0XZG8"/>
<evidence type="ECO:0000313" key="3">
    <source>
        <dbReference type="EMBL" id="EDP53264.1"/>
    </source>
</evidence>
<keyword evidence="2" id="KW-0732">Signal</keyword>
<feature type="compositionally biased region" description="Low complexity" evidence="1">
    <location>
        <begin position="74"/>
        <end position="85"/>
    </location>
</feature>
<protein>
    <submittedName>
        <fullName evidence="3">Uncharacterized protein</fullName>
    </submittedName>
</protein>
<evidence type="ECO:0000313" key="4">
    <source>
        <dbReference type="Proteomes" id="UP000001699"/>
    </source>
</evidence>
<organism evidence="3 4">
    <name type="scientific">Aspergillus fumigatus (strain CBS 144.89 / FGSC A1163 / CEA10)</name>
    <name type="common">Neosartorya fumigata</name>
    <dbReference type="NCBI Taxonomy" id="451804"/>
    <lineage>
        <taxon>Eukaryota</taxon>
        <taxon>Fungi</taxon>
        <taxon>Dikarya</taxon>
        <taxon>Ascomycota</taxon>
        <taxon>Pezizomycotina</taxon>
        <taxon>Eurotiomycetes</taxon>
        <taxon>Eurotiomycetidae</taxon>
        <taxon>Eurotiales</taxon>
        <taxon>Aspergillaceae</taxon>
        <taxon>Aspergillus</taxon>
        <taxon>Aspergillus subgen. Fumigati</taxon>
    </lineage>
</organism>
<dbReference type="Proteomes" id="UP000001699">
    <property type="component" value="Unassembled WGS sequence"/>
</dbReference>
<accession>B0XZG8</accession>
<evidence type="ECO:0000256" key="2">
    <source>
        <dbReference type="SAM" id="SignalP"/>
    </source>
</evidence>
<gene>
    <name evidence="3" type="ORF">AFUB_044360</name>
</gene>
<dbReference type="OrthoDB" id="4495508at2759"/>
<dbReference type="AlphaFoldDB" id="B0XZG8"/>
<feature type="region of interest" description="Disordered" evidence="1">
    <location>
        <begin position="66"/>
        <end position="99"/>
    </location>
</feature>
<sequence length="193" mass="21889">MVWYRAILVCMPWWLMGRNSTNEGKRSEGERAPMIDKVPTFEEMTITTSAKYVNGEKIMEHTVVETKQIDNRGDTSVSNNDSNSTAETRHSGLSSVSHSDQSKVVEDANALEKPELFAVHSPYVDASTGKQMLRLYYELPVSLDDLEITGLESRIPESDDDSIEACFCYRGEKFWLHVPYSYAKARMVLMGVY</sequence>
<proteinExistence type="predicted"/>